<gene>
    <name evidence="2" type="ORF">SAJA_09045</name>
</gene>
<dbReference type="PANTHER" id="PTHR30296:SF0">
    <property type="entry name" value="LACTATE UTILIZATION PROTEIN A"/>
    <property type="match status" value="1"/>
</dbReference>
<name>A0A423PPN0_9GAMM</name>
<dbReference type="RefSeq" id="WP_123658315.1">
    <property type="nucleotide sequence ID" value="NZ_AYKG01000025.1"/>
</dbReference>
<dbReference type="Proteomes" id="UP000285310">
    <property type="component" value="Unassembled WGS sequence"/>
</dbReference>
<organism evidence="2 3">
    <name type="scientific">Salinisphaera japonica YTM-1</name>
    <dbReference type="NCBI Taxonomy" id="1209778"/>
    <lineage>
        <taxon>Bacteria</taxon>
        <taxon>Pseudomonadati</taxon>
        <taxon>Pseudomonadota</taxon>
        <taxon>Gammaproteobacteria</taxon>
        <taxon>Salinisphaerales</taxon>
        <taxon>Salinisphaeraceae</taxon>
        <taxon>Salinisphaera</taxon>
    </lineage>
</organism>
<keyword evidence="3" id="KW-1185">Reference proteome</keyword>
<dbReference type="AlphaFoldDB" id="A0A423PPN0"/>
<dbReference type="InterPro" id="IPR004017">
    <property type="entry name" value="Cys_rich_dom"/>
</dbReference>
<dbReference type="GO" id="GO:0005829">
    <property type="term" value="C:cytosol"/>
    <property type="evidence" value="ECO:0007669"/>
    <property type="project" value="TreeGrafter"/>
</dbReference>
<evidence type="ECO:0000259" key="1">
    <source>
        <dbReference type="Pfam" id="PF02754"/>
    </source>
</evidence>
<dbReference type="InParanoid" id="A0A423PPN0"/>
<feature type="domain" description="Cysteine-rich" evidence="1">
    <location>
        <begin position="128"/>
        <end position="221"/>
    </location>
</feature>
<proteinExistence type="predicted"/>
<dbReference type="OrthoDB" id="9770306at2"/>
<protein>
    <submittedName>
        <fullName evidence="2">Fe-S oxidoreductase</fullName>
    </submittedName>
</protein>
<dbReference type="Pfam" id="PF02754">
    <property type="entry name" value="CCG"/>
    <property type="match status" value="2"/>
</dbReference>
<dbReference type="EMBL" id="AYKG01000025">
    <property type="protein sequence ID" value="ROO27559.1"/>
    <property type="molecule type" value="Genomic_DNA"/>
</dbReference>
<dbReference type="PANTHER" id="PTHR30296">
    <property type="entry name" value="UNCHARACTERIZED PROTEIN YKGE"/>
    <property type="match status" value="1"/>
</dbReference>
<sequence length="247" mass="26998">MTIGLFIPCFIDAFYPKVGIATLELLERLGCEVDYPFDQTCCGQPMVNAGCHPEAAATEQLFVDNFAKYDVIVAPSGSCIHQIRDNLTAIEQTPAVKHVRENSYELVEYLHDVLGVREFPWAKFPHRVGYHDSCNTLRNLGHGQPSELRGGYFSKPRTLLEAVDGIELVTPDRPDECCGFGGTFSVTEPEVSGRMGHDKVADHGRAGAAYIVSADTSCLMHQQGCAKRIGAPVAFKHIAEILNGDTA</sequence>
<accession>A0A423PPN0</accession>
<evidence type="ECO:0000313" key="3">
    <source>
        <dbReference type="Proteomes" id="UP000285310"/>
    </source>
</evidence>
<dbReference type="FunCoup" id="A0A423PPN0">
    <property type="interactions" value="80"/>
</dbReference>
<comment type="caution">
    <text evidence="2">The sequence shown here is derived from an EMBL/GenBank/DDBJ whole genome shotgun (WGS) entry which is preliminary data.</text>
</comment>
<feature type="domain" description="Cysteine-rich" evidence="1">
    <location>
        <begin position="4"/>
        <end position="84"/>
    </location>
</feature>
<evidence type="ECO:0000313" key="2">
    <source>
        <dbReference type="EMBL" id="ROO27559.1"/>
    </source>
</evidence>
<reference evidence="2 3" key="1">
    <citation type="submission" date="2013-10" db="EMBL/GenBank/DDBJ databases">
        <title>Salinisphaera japonica YTM-1 Genome Sequencing.</title>
        <authorList>
            <person name="Lai Q."/>
            <person name="Li C."/>
            <person name="Shao Z."/>
        </authorList>
    </citation>
    <scope>NUCLEOTIDE SEQUENCE [LARGE SCALE GENOMIC DNA]</scope>
    <source>
        <strain evidence="2 3">YTM-1</strain>
    </source>
</reference>
<dbReference type="GO" id="GO:0016491">
    <property type="term" value="F:oxidoreductase activity"/>
    <property type="evidence" value="ECO:0007669"/>
    <property type="project" value="UniProtKB-ARBA"/>
</dbReference>